<gene>
    <name evidence="1" type="ORF">KPL71_026963</name>
</gene>
<protein>
    <submittedName>
        <fullName evidence="1">Protein NRT1/ PTR FAMILY 5.6</fullName>
    </submittedName>
</protein>
<organism evidence="1 2">
    <name type="scientific">Citrus sinensis</name>
    <name type="common">Sweet orange</name>
    <name type="synonym">Citrus aurantium var. sinensis</name>
    <dbReference type="NCBI Taxonomy" id="2711"/>
    <lineage>
        <taxon>Eukaryota</taxon>
        <taxon>Viridiplantae</taxon>
        <taxon>Streptophyta</taxon>
        <taxon>Embryophyta</taxon>
        <taxon>Tracheophyta</taxon>
        <taxon>Spermatophyta</taxon>
        <taxon>Magnoliopsida</taxon>
        <taxon>eudicotyledons</taxon>
        <taxon>Gunneridae</taxon>
        <taxon>Pentapetalae</taxon>
        <taxon>rosids</taxon>
        <taxon>malvids</taxon>
        <taxon>Sapindales</taxon>
        <taxon>Rutaceae</taxon>
        <taxon>Aurantioideae</taxon>
        <taxon>Citrus</taxon>
    </lineage>
</organism>
<evidence type="ECO:0000313" key="1">
    <source>
        <dbReference type="EMBL" id="KAH9681398.1"/>
    </source>
</evidence>
<dbReference type="Proteomes" id="UP000829398">
    <property type="component" value="Chromosome 9"/>
</dbReference>
<evidence type="ECO:0000313" key="2">
    <source>
        <dbReference type="Proteomes" id="UP000829398"/>
    </source>
</evidence>
<comment type="caution">
    <text evidence="1">The sequence shown here is derived from an EMBL/GenBank/DDBJ whole genome shotgun (WGS) entry which is preliminary data.</text>
</comment>
<reference evidence="2" key="1">
    <citation type="journal article" date="2023" name="Hortic. Res.">
        <title>A chromosome-level phased genome enabling allele-level studies in sweet orange: a case study on citrus Huanglongbing tolerance.</title>
        <authorList>
            <person name="Wu B."/>
            <person name="Yu Q."/>
            <person name="Deng Z."/>
            <person name="Duan Y."/>
            <person name="Luo F."/>
            <person name="Gmitter F. Jr."/>
        </authorList>
    </citation>
    <scope>NUCLEOTIDE SEQUENCE [LARGE SCALE GENOMIC DNA]</scope>
    <source>
        <strain evidence="2">cv. Valencia</strain>
    </source>
</reference>
<keyword evidence="2" id="KW-1185">Reference proteome</keyword>
<name>A0ACB8I2Y3_CITSI</name>
<accession>A0ACB8I2Y3</accession>
<sequence length="453" mass="50545">MIILIPGLLISRKLVDLAIVGVLITYFSDSEYSKVFTFQKAAIFTSIQDVILATLTVVAAWISCYAIRPLRILIFSTVSYNLALGLLFCTASREFSETNFELLNMIGIILLAVGEVGAAPLLGPFLAYQLRQHGEGGRTENSNEDQVMAQKRVWWRFAWCCGTAAAFYANNIKTWKKTFMFTLLFMGGSLILLLLGIPFYHNTEIPPIDRFAIIRVVKTSLKKKHLNYPLSPELFFSNDEGNVLHLSPRIKLLRWIDKAAIIETSSTSKEQEEAGTLCTVAQVEVRRLEKSNQLENMSMFWLVPQFCLLGLMEGLALHGCDEYSSSHFPERMEYHGSAISSFFVGIGSIFNIFFILANKGDFAETLDDSRLDKYYKSLTVISAVNVCYNLLLSILYIGSDQSVDNEGLQTNNTIGSDQSVDNEGLQTNNTIGSDQIVDNEGLQTNDTTDADAI</sequence>
<dbReference type="EMBL" id="CM039178">
    <property type="protein sequence ID" value="KAH9681398.1"/>
    <property type="molecule type" value="Genomic_DNA"/>
</dbReference>
<proteinExistence type="predicted"/>